<sequence>MSEPTVLKEFRDATAIFTLNRPKALNALNDQLMREMAAALQEADRDDAIRAVVIAGSERAFCAGADITGLDGVAVNDVLDPNGFGRGMFDILGGYRKPLIAAVRGLAFGGGCELALACDIVVAGDNARFGVPEVALGLLPGGGGTQRLIHAMGKQKAMKMLLTGDPITAQEAYAAGLASELVADAECMERALAIATRIARNGPLAVQLAKDSARAALEMGLTQGLAMERRNFMLLFGTADKQEGVSAFLEKRKPSFTGK</sequence>
<keyword evidence="5" id="KW-1185">Reference proteome</keyword>
<dbReference type="CDD" id="cd06558">
    <property type="entry name" value="crotonase-like"/>
    <property type="match status" value="1"/>
</dbReference>
<evidence type="ECO:0000313" key="4">
    <source>
        <dbReference type="EMBL" id="TCO11177.1"/>
    </source>
</evidence>
<name>A0A4R2GPW0_9HYPH</name>
<dbReference type="SUPFAM" id="SSF52096">
    <property type="entry name" value="ClpP/crotonase"/>
    <property type="match status" value="1"/>
</dbReference>
<evidence type="ECO:0000256" key="2">
    <source>
        <dbReference type="ARBA" id="ARBA00023239"/>
    </source>
</evidence>
<dbReference type="AlphaFoldDB" id="A0A4R2GPW0"/>
<comment type="similarity">
    <text evidence="1 3">Belongs to the enoyl-CoA hydratase/isomerase family.</text>
</comment>
<reference evidence="4 5" key="1">
    <citation type="submission" date="2019-03" db="EMBL/GenBank/DDBJ databases">
        <title>Genomic Encyclopedia of Type Strains, Phase IV (KMG-IV): sequencing the most valuable type-strain genomes for metagenomic binning, comparative biology and taxonomic classification.</title>
        <authorList>
            <person name="Goeker M."/>
        </authorList>
    </citation>
    <scope>NUCLEOTIDE SEQUENCE [LARGE SCALE GENOMIC DNA]</scope>
    <source>
        <strain evidence="4 5">DSM 22958</strain>
    </source>
</reference>
<dbReference type="Pfam" id="PF00378">
    <property type="entry name" value="ECH_1"/>
    <property type="match status" value="1"/>
</dbReference>
<dbReference type="FunFam" id="3.90.226.10:FF:000009">
    <property type="entry name" value="Carnitinyl-CoA dehydratase"/>
    <property type="match status" value="1"/>
</dbReference>
<gene>
    <name evidence="4" type="ORF">EV666_11313</name>
</gene>
<keyword evidence="2" id="KW-0456">Lyase</keyword>
<evidence type="ECO:0000313" key="5">
    <source>
        <dbReference type="Proteomes" id="UP000294881"/>
    </source>
</evidence>
<proteinExistence type="inferred from homology"/>
<dbReference type="Proteomes" id="UP000294881">
    <property type="component" value="Unassembled WGS sequence"/>
</dbReference>
<dbReference type="GO" id="GO:0006635">
    <property type="term" value="P:fatty acid beta-oxidation"/>
    <property type="evidence" value="ECO:0007669"/>
    <property type="project" value="TreeGrafter"/>
</dbReference>
<dbReference type="FunFam" id="1.10.12.10:FF:000001">
    <property type="entry name" value="Probable enoyl-CoA hydratase, mitochondrial"/>
    <property type="match status" value="1"/>
</dbReference>
<dbReference type="InterPro" id="IPR014748">
    <property type="entry name" value="Enoyl-CoA_hydra_C"/>
</dbReference>
<dbReference type="InterPro" id="IPR029045">
    <property type="entry name" value="ClpP/crotonase-like_dom_sf"/>
</dbReference>
<dbReference type="Gene3D" id="1.10.12.10">
    <property type="entry name" value="Lyase 2-enoyl-coa Hydratase, Chain A, domain 2"/>
    <property type="match status" value="1"/>
</dbReference>
<organism evidence="4 5">
    <name type="scientific">Camelimonas lactis</name>
    <dbReference type="NCBI Taxonomy" id="659006"/>
    <lineage>
        <taxon>Bacteria</taxon>
        <taxon>Pseudomonadati</taxon>
        <taxon>Pseudomonadota</taxon>
        <taxon>Alphaproteobacteria</taxon>
        <taxon>Hyphomicrobiales</taxon>
        <taxon>Chelatococcaceae</taxon>
        <taxon>Camelimonas</taxon>
    </lineage>
</organism>
<dbReference type="PANTHER" id="PTHR11941">
    <property type="entry name" value="ENOYL-COA HYDRATASE-RELATED"/>
    <property type="match status" value="1"/>
</dbReference>
<dbReference type="PROSITE" id="PS00166">
    <property type="entry name" value="ENOYL_COA_HYDRATASE"/>
    <property type="match status" value="1"/>
</dbReference>
<evidence type="ECO:0000256" key="1">
    <source>
        <dbReference type="ARBA" id="ARBA00005254"/>
    </source>
</evidence>
<dbReference type="GO" id="GO:0016836">
    <property type="term" value="F:hydro-lyase activity"/>
    <property type="evidence" value="ECO:0007669"/>
    <property type="project" value="UniProtKB-ARBA"/>
</dbReference>
<comment type="caution">
    <text evidence="4">The sequence shown here is derived from an EMBL/GenBank/DDBJ whole genome shotgun (WGS) entry which is preliminary data.</text>
</comment>
<evidence type="ECO:0000256" key="3">
    <source>
        <dbReference type="RuleBase" id="RU003707"/>
    </source>
</evidence>
<dbReference type="OrthoDB" id="9807606at2"/>
<dbReference type="InterPro" id="IPR018376">
    <property type="entry name" value="Enoyl-CoA_hyd/isom_CS"/>
</dbReference>
<dbReference type="RefSeq" id="WP_132009207.1">
    <property type="nucleotide sequence ID" value="NZ_JBHUNN010000002.1"/>
</dbReference>
<protein>
    <submittedName>
        <fullName evidence="4">Enoyl-CoA hydratase</fullName>
    </submittedName>
</protein>
<dbReference type="InterPro" id="IPR001753">
    <property type="entry name" value="Enoyl-CoA_hydra/iso"/>
</dbReference>
<dbReference type="Gene3D" id="3.90.226.10">
    <property type="entry name" value="2-enoyl-CoA Hydratase, Chain A, domain 1"/>
    <property type="match status" value="1"/>
</dbReference>
<accession>A0A4R2GPW0</accession>
<dbReference type="EMBL" id="SLWL01000013">
    <property type="protein sequence ID" value="TCO11177.1"/>
    <property type="molecule type" value="Genomic_DNA"/>
</dbReference>
<dbReference type="PANTHER" id="PTHR11941:SF54">
    <property type="entry name" value="ENOYL-COA HYDRATASE, MITOCHONDRIAL"/>
    <property type="match status" value="1"/>
</dbReference>